<gene>
    <name evidence="2" type="ORF">NX784_17635</name>
</gene>
<accession>A0ABT1ZU13</accession>
<dbReference type="Proteomes" id="UP001204151">
    <property type="component" value="Unassembled WGS sequence"/>
</dbReference>
<dbReference type="EMBL" id="JANUGW010000013">
    <property type="protein sequence ID" value="MCS0583415.1"/>
    <property type="molecule type" value="Genomic_DNA"/>
</dbReference>
<reference evidence="2 3" key="1">
    <citation type="submission" date="2022-08" db="EMBL/GenBank/DDBJ databases">
        <title>Reclassification of Massilia species as members of the genera Telluria, Duganella, Pseudoduganella, Mokoshia gen. nov. and Zemynaea gen. nov. using orthogonal and non-orthogonal genome-based approaches.</title>
        <authorList>
            <person name="Bowman J.P."/>
        </authorList>
    </citation>
    <scope>NUCLEOTIDE SEQUENCE [LARGE SCALE GENOMIC DNA]</scope>
    <source>
        <strain evidence="2 3">JCM 31316</strain>
    </source>
</reference>
<name>A0ABT1ZU13_9BURK</name>
<proteinExistence type="predicted"/>
<sequence>MLKAVAAVPVLALALAAPSPASAQQTSASYARMVVIVPKPGQAEAFEKGYERHLQWHRGAKDTWTWYGWTFVLGNRINRFMDGTFGHAALDFDAAVQPAADAADNNVNVAPYADFVSHGIYQRMDAMSAGEPLPDASPFLSMTTYHIRPGQEGAFEQAVASARGTAGRQTWYRLQAGGEAPQYVLMRAVTSFGAAATLGTPYTLSGLVDRVDNELLRYRPNLSYRP</sequence>
<organism evidence="2 3">
    <name type="scientific">Massilia pinisoli</name>
    <dbReference type="NCBI Taxonomy" id="1772194"/>
    <lineage>
        <taxon>Bacteria</taxon>
        <taxon>Pseudomonadati</taxon>
        <taxon>Pseudomonadota</taxon>
        <taxon>Betaproteobacteria</taxon>
        <taxon>Burkholderiales</taxon>
        <taxon>Oxalobacteraceae</taxon>
        <taxon>Telluria group</taxon>
        <taxon>Massilia</taxon>
    </lineage>
</organism>
<protein>
    <submittedName>
        <fullName evidence="2">Uncharacterized protein</fullName>
    </submittedName>
</protein>
<evidence type="ECO:0000313" key="3">
    <source>
        <dbReference type="Proteomes" id="UP001204151"/>
    </source>
</evidence>
<evidence type="ECO:0000256" key="1">
    <source>
        <dbReference type="SAM" id="SignalP"/>
    </source>
</evidence>
<evidence type="ECO:0000313" key="2">
    <source>
        <dbReference type="EMBL" id="MCS0583415.1"/>
    </source>
</evidence>
<feature type="signal peptide" evidence="1">
    <location>
        <begin position="1"/>
        <end position="23"/>
    </location>
</feature>
<keyword evidence="1" id="KW-0732">Signal</keyword>
<dbReference type="RefSeq" id="WP_258817999.1">
    <property type="nucleotide sequence ID" value="NZ_JANUGW010000013.1"/>
</dbReference>
<comment type="caution">
    <text evidence="2">The sequence shown here is derived from an EMBL/GenBank/DDBJ whole genome shotgun (WGS) entry which is preliminary data.</text>
</comment>
<keyword evidence="3" id="KW-1185">Reference proteome</keyword>
<feature type="chain" id="PRO_5046585263" evidence="1">
    <location>
        <begin position="24"/>
        <end position="226"/>
    </location>
</feature>